<gene>
    <name evidence="2" type="ORF">LECACI_7A007222</name>
</gene>
<dbReference type="PANTHER" id="PTHR39600:SF1">
    <property type="entry name" value="PEPTIDASE INHIBITOR I78 FAMILY PROTEIN"/>
    <property type="match status" value="1"/>
</dbReference>
<evidence type="ECO:0000256" key="1">
    <source>
        <dbReference type="SAM" id="MobiDB-lite"/>
    </source>
</evidence>
<keyword evidence="3" id="KW-1185">Reference proteome</keyword>
<evidence type="ECO:0000313" key="3">
    <source>
        <dbReference type="Proteomes" id="UP001296104"/>
    </source>
</evidence>
<name>A0AAI9EDE9_9PEZI</name>
<organism evidence="2 3">
    <name type="scientific">Lecanosticta acicola</name>
    <dbReference type="NCBI Taxonomy" id="111012"/>
    <lineage>
        <taxon>Eukaryota</taxon>
        <taxon>Fungi</taxon>
        <taxon>Dikarya</taxon>
        <taxon>Ascomycota</taxon>
        <taxon>Pezizomycotina</taxon>
        <taxon>Dothideomycetes</taxon>
        <taxon>Dothideomycetidae</taxon>
        <taxon>Mycosphaerellales</taxon>
        <taxon>Mycosphaerellaceae</taxon>
        <taxon>Lecanosticta</taxon>
    </lineage>
</organism>
<comment type="caution">
    <text evidence="2">The sequence shown here is derived from an EMBL/GenBank/DDBJ whole genome shotgun (WGS) entry which is preliminary data.</text>
</comment>
<dbReference type="AlphaFoldDB" id="A0AAI9EDE9"/>
<feature type="compositionally biased region" description="Basic and acidic residues" evidence="1">
    <location>
        <begin position="77"/>
        <end position="88"/>
    </location>
</feature>
<dbReference type="Proteomes" id="UP001296104">
    <property type="component" value="Unassembled WGS sequence"/>
</dbReference>
<dbReference type="InterPro" id="IPR021719">
    <property type="entry name" value="Prot_inh_I78"/>
</dbReference>
<dbReference type="Gene3D" id="3.30.10.10">
    <property type="entry name" value="Trypsin Inhibitor V, subunit A"/>
    <property type="match status" value="1"/>
</dbReference>
<dbReference type="EMBL" id="CAVMBE010000057">
    <property type="protein sequence ID" value="CAK4032064.1"/>
    <property type="molecule type" value="Genomic_DNA"/>
</dbReference>
<feature type="compositionally biased region" description="Polar residues" evidence="1">
    <location>
        <begin position="89"/>
        <end position="98"/>
    </location>
</feature>
<protein>
    <submittedName>
        <fullName evidence="2">Uncharacterized protein</fullName>
    </submittedName>
</protein>
<proteinExistence type="predicted"/>
<dbReference type="Pfam" id="PF11720">
    <property type="entry name" value="Inhibitor_I78"/>
    <property type="match status" value="1"/>
</dbReference>
<sequence length="98" mass="11052">MPLVVPGLQSNDGDKTSGWMDKLMGKKLGDSHNETVKCFHPRVFVQALKIRQTFAKTDLPQQHRVLKGDDQMMTMDHNPDRLNIHTSEDGTVNKVTHG</sequence>
<evidence type="ECO:0000313" key="2">
    <source>
        <dbReference type="EMBL" id="CAK4032064.1"/>
    </source>
</evidence>
<feature type="region of interest" description="Disordered" evidence="1">
    <location>
        <begin position="69"/>
        <end position="98"/>
    </location>
</feature>
<accession>A0AAI9EDE9</accession>
<dbReference type="PANTHER" id="PTHR39600">
    <property type="entry name" value="PEPTIDASE INHIBITOR I78 FAMILY PROTEIN"/>
    <property type="match status" value="1"/>
</dbReference>
<reference evidence="2" key="1">
    <citation type="submission" date="2023-11" db="EMBL/GenBank/DDBJ databases">
        <authorList>
            <person name="Alioto T."/>
            <person name="Alioto T."/>
            <person name="Gomez Garrido J."/>
        </authorList>
    </citation>
    <scope>NUCLEOTIDE SEQUENCE</scope>
</reference>